<keyword evidence="2" id="KW-0413">Isomerase</keyword>
<reference evidence="2 3" key="1">
    <citation type="journal article" date="2016" name="Sci. Rep.">
        <title>A novel ammonia-oxidizing archaeon from wastewater treatment plant: Its enrichment, physiological and genomic characteristics.</title>
        <authorList>
            <person name="Li Y."/>
            <person name="Ding K."/>
            <person name="Wen X."/>
            <person name="Zhang B."/>
            <person name="Shen B."/>
            <person name="Yang Y."/>
        </authorList>
    </citation>
    <scope>NUCLEOTIDE SEQUENCE [LARGE SCALE GENOMIC DNA]</scope>
    <source>
        <strain evidence="2 3">SAT1</strain>
    </source>
</reference>
<dbReference type="PANTHER" id="PTHR39964">
    <property type="entry name" value="UPF0292 PROTEIN TK1411"/>
    <property type="match status" value="1"/>
</dbReference>
<dbReference type="STRING" id="1603555.SU86_001740"/>
<dbReference type="GO" id="GO:0016853">
    <property type="term" value="F:isomerase activity"/>
    <property type="evidence" value="ECO:0007669"/>
    <property type="project" value="UniProtKB-KW"/>
</dbReference>
<evidence type="ECO:0000313" key="3">
    <source>
        <dbReference type="Proteomes" id="UP000266745"/>
    </source>
</evidence>
<dbReference type="OrthoDB" id="56459at2157"/>
<name>A0A3G1B4P9_9ARCH</name>
<dbReference type="RefSeq" id="WP_048187821.1">
    <property type="nucleotide sequence ID" value="NZ_CP011097.1"/>
</dbReference>
<dbReference type="Proteomes" id="UP000266745">
    <property type="component" value="Chromosome"/>
</dbReference>
<sequence>MEISYDEVSDLRNFIVSLNLASESMVVVEGKRDSAALKNLGYSQQILEFHRFGGITKFADSVCCHKNLILLFDSDRKGKYLTKRVIEQLERRTRIDLSYKNRLMKITSGKIRAIEELSQYEQILNGY</sequence>
<dbReference type="Pfam" id="PF01751">
    <property type="entry name" value="Toprim"/>
    <property type="match status" value="1"/>
</dbReference>
<evidence type="ECO:0000259" key="1">
    <source>
        <dbReference type="Pfam" id="PF01751"/>
    </source>
</evidence>
<dbReference type="InterPro" id="IPR006171">
    <property type="entry name" value="TOPRIM_dom"/>
</dbReference>
<protein>
    <submittedName>
        <fullName evidence="2">Topoisomerase</fullName>
    </submittedName>
</protein>
<proteinExistence type="predicted"/>
<accession>A0A3G1B4P9</accession>
<evidence type="ECO:0000313" key="2">
    <source>
        <dbReference type="EMBL" id="AJZ76558.1"/>
    </source>
</evidence>
<organism evidence="2 3">
    <name type="scientific">Candidatus Nitrosotenuis cloacae</name>
    <dbReference type="NCBI Taxonomy" id="1603555"/>
    <lineage>
        <taxon>Archaea</taxon>
        <taxon>Nitrososphaerota</taxon>
        <taxon>Candidatus Nitrosotenuis</taxon>
    </lineage>
</organism>
<keyword evidence="3" id="KW-1185">Reference proteome</keyword>
<dbReference type="KEGG" id="tah:SU86_001740"/>
<dbReference type="SUPFAM" id="SSF110455">
    <property type="entry name" value="Toprim domain"/>
    <property type="match status" value="1"/>
</dbReference>
<dbReference type="Gene3D" id="3.40.1360.10">
    <property type="match status" value="1"/>
</dbReference>
<dbReference type="AlphaFoldDB" id="A0A3G1B4P9"/>
<dbReference type="EMBL" id="CP011097">
    <property type="protein sequence ID" value="AJZ76558.1"/>
    <property type="molecule type" value="Genomic_DNA"/>
</dbReference>
<feature type="domain" description="Toprim" evidence="1">
    <location>
        <begin position="25"/>
        <end position="91"/>
    </location>
</feature>
<dbReference type="GeneID" id="24875103"/>
<gene>
    <name evidence="2" type="ORF">SU86_001740</name>
</gene>
<dbReference type="PANTHER" id="PTHR39964:SF2">
    <property type="entry name" value="UPF0292 PROTEIN MJ1624"/>
    <property type="match status" value="1"/>
</dbReference>